<protein>
    <recommendedName>
        <fullName evidence="3">DUF3253 domain-containing protein</fullName>
    </recommendedName>
</protein>
<accession>A0A1H5SEN4</accession>
<dbReference type="AlphaFoldDB" id="A0A1H5SEN4"/>
<evidence type="ECO:0000313" key="2">
    <source>
        <dbReference type="Proteomes" id="UP000236736"/>
    </source>
</evidence>
<dbReference type="RefSeq" id="WP_235009732.1">
    <property type="nucleotide sequence ID" value="NZ_BBFN01000027.1"/>
</dbReference>
<reference evidence="2" key="1">
    <citation type="submission" date="2016-10" db="EMBL/GenBank/DDBJ databases">
        <authorList>
            <person name="Varghese N."/>
            <person name="Submissions S."/>
        </authorList>
    </citation>
    <scope>NUCLEOTIDE SEQUENCE [LARGE SCALE GENOMIC DNA]</scope>
    <source>
        <strain evidence="2">DSM 17298</strain>
    </source>
</reference>
<dbReference type="InterPro" id="IPR036390">
    <property type="entry name" value="WH_DNA-bd_sf"/>
</dbReference>
<dbReference type="Proteomes" id="UP000236736">
    <property type="component" value="Unassembled WGS sequence"/>
</dbReference>
<dbReference type="SUPFAM" id="SSF46785">
    <property type="entry name" value="Winged helix' DNA-binding domain"/>
    <property type="match status" value="1"/>
</dbReference>
<dbReference type="Pfam" id="PF11625">
    <property type="entry name" value="DUF3253"/>
    <property type="match status" value="1"/>
</dbReference>
<dbReference type="EMBL" id="FNVR01000001">
    <property type="protein sequence ID" value="SEF48880.1"/>
    <property type="molecule type" value="Genomic_DNA"/>
</dbReference>
<gene>
    <name evidence="1" type="ORF">SAMN03080598_00413</name>
</gene>
<evidence type="ECO:0000313" key="1">
    <source>
        <dbReference type="EMBL" id="SEF48880.1"/>
    </source>
</evidence>
<dbReference type="Gene3D" id="1.10.10.10">
    <property type="entry name" value="Winged helix-like DNA-binding domain superfamily/Winged helix DNA-binding domain"/>
    <property type="match status" value="1"/>
</dbReference>
<keyword evidence="2" id="KW-1185">Reference proteome</keyword>
<sequence>MEILRVAILDFCGRRKEKSFCPSEVLRQMFPEDWELFMPDIREVMMAMYREGLIQVSQRGVPVNPFENPNGPVRISGVRKPK</sequence>
<evidence type="ECO:0008006" key="3">
    <source>
        <dbReference type="Google" id="ProtNLM"/>
    </source>
</evidence>
<organism evidence="1 2">
    <name type="scientific">Algoriphagus boritolerans DSM 17298 = JCM 18970</name>
    <dbReference type="NCBI Taxonomy" id="1120964"/>
    <lineage>
        <taxon>Bacteria</taxon>
        <taxon>Pseudomonadati</taxon>
        <taxon>Bacteroidota</taxon>
        <taxon>Cytophagia</taxon>
        <taxon>Cytophagales</taxon>
        <taxon>Cyclobacteriaceae</taxon>
        <taxon>Algoriphagus</taxon>
    </lineage>
</organism>
<dbReference type="InterPro" id="IPR021660">
    <property type="entry name" value="DUF3253"/>
</dbReference>
<proteinExistence type="predicted"/>
<dbReference type="InterPro" id="IPR036388">
    <property type="entry name" value="WH-like_DNA-bd_sf"/>
</dbReference>
<name>A0A1H5SEN4_9BACT</name>
<dbReference type="STRING" id="1120964.GCA_001313265_04817"/>